<proteinExistence type="predicted"/>
<feature type="compositionally biased region" description="Basic and acidic residues" evidence="1">
    <location>
        <begin position="1"/>
        <end position="10"/>
    </location>
</feature>
<sequence>GRDHQQEGVRGRGRVAAGGEDLPRARRSLVRAGARDPGPLPRRRARRGLLALEYTRAPRRCRGGGGLGEEQEDRARARGQEGARHPLLLPQRGLYSAVAGERLRDGLLVLLRRTPQGLRQPDHDVRQPGRGPRGRRAARGEAGLQVRAHAGRRRPLGLRARHEQRPLGRRRRLGQRQGRGRALPRPPERQGHLRHEVREPRPPGLRPAGEDAPAVLADAAGDLEARGRAHLAGPAARRGHRRLRRGRLRGQRELRARDPERRLARGLRRALRHARRRALPGLQEAARRRGHLPDAHAGAARREPRLAPRGRERPLAARRPGAQDEPGQRRARAPLRAEPQAGPRAGVPHPPLGEDALLRRPVRLL</sequence>
<dbReference type="AlphaFoldDB" id="A0A6J4RI56"/>
<keyword evidence="2" id="KW-0456">Lyase</keyword>
<organism evidence="2">
    <name type="scientific">uncultured Rubrobacteraceae bacterium</name>
    <dbReference type="NCBI Taxonomy" id="349277"/>
    <lineage>
        <taxon>Bacteria</taxon>
        <taxon>Bacillati</taxon>
        <taxon>Actinomycetota</taxon>
        <taxon>Rubrobacteria</taxon>
        <taxon>Rubrobacterales</taxon>
        <taxon>Rubrobacteraceae</taxon>
        <taxon>environmental samples</taxon>
    </lineage>
</organism>
<feature type="compositionally biased region" description="Basic and acidic residues" evidence="1">
    <location>
        <begin position="285"/>
        <end position="315"/>
    </location>
</feature>
<dbReference type="EMBL" id="CADCVM010000092">
    <property type="protein sequence ID" value="CAA9474079.1"/>
    <property type="molecule type" value="Genomic_DNA"/>
</dbReference>
<feature type="compositionally biased region" description="Basic and acidic residues" evidence="1">
    <location>
        <begin position="186"/>
        <end position="201"/>
    </location>
</feature>
<feature type="compositionally biased region" description="Basic and acidic residues" evidence="1">
    <location>
        <begin position="73"/>
        <end position="84"/>
    </location>
</feature>
<feature type="non-terminal residue" evidence="2">
    <location>
        <position position="365"/>
    </location>
</feature>
<reference evidence="2" key="1">
    <citation type="submission" date="2020-02" db="EMBL/GenBank/DDBJ databases">
        <authorList>
            <person name="Meier V. D."/>
        </authorList>
    </citation>
    <scope>NUCLEOTIDE SEQUENCE</scope>
    <source>
        <strain evidence="2">AVDCRST_MAG05</strain>
    </source>
</reference>
<feature type="compositionally biased region" description="Basic and acidic residues" evidence="1">
    <location>
        <begin position="250"/>
        <end position="263"/>
    </location>
</feature>
<feature type="compositionally biased region" description="Basic residues" evidence="1">
    <location>
        <begin position="264"/>
        <end position="278"/>
    </location>
</feature>
<accession>A0A6J4RI56</accession>
<evidence type="ECO:0000313" key="2">
    <source>
        <dbReference type="EMBL" id="CAA9474079.1"/>
    </source>
</evidence>
<dbReference type="GO" id="GO:0016829">
    <property type="term" value="F:lyase activity"/>
    <property type="evidence" value="ECO:0007669"/>
    <property type="project" value="UniProtKB-KW"/>
</dbReference>
<evidence type="ECO:0000256" key="1">
    <source>
        <dbReference type="SAM" id="MobiDB-lite"/>
    </source>
</evidence>
<feature type="compositionally biased region" description="Basic residues" evidence="1">
    <location>
        <begin position="237"/>
        <end position="249"/>
    </location>
</feature>
<name>A0A6J4RI56_9ACTN</name>
<feature type="non-terminal residue" evidence="2">
    <location>
        <position position="1"/>
    </location>
</feature>
<feature type="region of interest" description="Disordered" evidence="1">
    <location>
        <begin position="1"/>
        <end position="84"/>
    </location>
</feature>
<feature type="region of interest" description="Disordered" evidence="1">
    <location>
        <begin position="227"/>
        <end position="365"/>
    </location>
</feature>
<gene>
    <name evidence="2" type="ORF">AVDCRST_MAG05-780</name>
</gene>
<dbReference type="EC" id="4.1.99.14" evidence="2"/>
<feature type="region of interest" description="Disordered" evidence="1">
    <location>
        <begin position="114"/>
        <end position="211"/>
    </location>
</feature>
<protein>
    <submittedName>
        <fullName evidence="2">Spore photoproduct lyase</fullName>
        <ecNumber evidence="2">4.1.99.14</ecNumber>
    </submittedName>
</protein>